<sequence>MTDTLSGSTGMPLQHVNAAGATLPAPAPKPTSRDNQLEAVAEVWSHQDAGAGIWECGPGEFTADRSGDTEVCYIITGSGTVTGEDGVSADIAPGSFLVLPKGWRGTWLIRETIRKTFVSIG</sequence>
<dbReference type="InterPro" id="IPR008579">
    <property type="entry name" value="UGlyAH_Cupin_dom"/>
</dbReference>
<feature type="region of interest" description="Disordered" evidence="1">
    <location>
        <begin position="1"/>
        <end position="33"/>
    </location>
</feature>
<accession>A0A378TND8</accession>
<dbReference type="InterPro" id="IPR011051">
    <property type="entry name" value="RmlC_Cupin_sf"/>
</dbReference>
<dbReference type="PANTHER" id="PTHR40943">
    <property type="entry name" value="CYTOPLASMIC PROTEIN-RELATED"/>
    <property type="match status" value="1"/>
</dbReference>
<dbReference type="AlphaFoldDB" id="A0A378TND8"/>
<evidence type="ECO:0000256" key="1">
    <source>
        <dbReference type="SAM" id="MobiDB-lite"/>
    </source>
</evidence>
<evidence type="ECO:0000313" key="3">
    <source>
        <dbReference type="EMBL" id="STZ62229.1"/>
    </source>
</evidence>
<name>A0A378TND8_9MYCO</name>
<dbReference type="Pfam" id="PF05899">
    <property type="entry name" value="Cupin_3"/>
    <property type="match status" value="1"/>
</dbReference>
<dbReference type="RefSeq" id="WP_232068006.1">
    <property type="nucleotide sequence ID" value="NZ_AP022600.1"/>
</dbReference>
<evidence type="ECO:0000259" key="2">
    <source>
        <dbReference type="Pfam" id="PF05899"/>
    </source>
</evidence>
<dbReference type="SUPFAM" id="SSF51182">
    <property type="entry name" value="RmlC-like cupins"/>
    <property type="match status" value="1"/>
</dbReference>
<dbReference type="PANTHER" id="PTHR40943:SF1">
    <property type="entry name" value="CYTOPLASMIC PROTEIN"/>
    <property type="match status" value="1"/>
</dbReference>
<reference evidence="3 4" key="1">
    <citation type="submission" date="2018-06" db="EMBL/GenBank/DDBJ databases">
        <authorList>
            <consortium name="Pathogen Informatics"/>
            <person name="Doyle S."/>
        </authorList>
    </citation>
    <scope>NUCLEOTIDE SEQUENCE [LARGE SCALE GENOMIC DNA]</scope>
    <source>
        <strain evidence="3 4">NCTC10821</strain>
    </source>
</reference>
<keyword evidence="4" id="KW-1185">Reference proteome</keyword>
<evidence type="ECO:0000313" key="4">
    <source>
        <dbReference type="Proteomes" id="UP000254978"/>
    </source>
</evidence>
<gene>
    <name evidence="3" type="ORF">NCTC10821_05794</name>
</gene>
<proteinExistence type="predicted"/>
<feature type="domain" description="(S)-ureidoglycine aminohydrolase cupin" evidence="2">
    <location>
        <begin position="51"/>
        <end position="117"/>
    </location>
</feature>
<feature type="compositionally biased region" description="Polar residues" evidence="1">
    <location>
        <begin position="1"/>
        <end position="11"/>
    </location>
</feature>
<protein>
    <submittedName>
        <fullName evidence="3">Protein of uncharacterized function (DUF861)</fullName>
    </submittedName>
</protein>
<dbReference type="EMBL" id="UGQT01000001">
    <property type="protein sequence ID" value="STZ62229.1"/>
    <property type="molecule type" value="Genomic_DNA"/>
</dbReference>
<organism evidence="3 4">
    <name type="scientific">Mycolicibacterium tokaiense</name>
    <dbReference type="NCBI Taxonomy" id="39695"/>
    <lineage>
        <taxon>Bacteria</taxon>
        <taxon>Bacillati</taxon>
        <taxon>Actinomycetota</taxon>
        <taxon>Actinomycetes</taxon>
        <taxon>Mycobacteriales</taxon>
        <taxon>Mycobacteriaceae</taxon>
        <taxon>Mycolicibacterium</taxon>
    </lineage>
</organism>
<dbReference type="Gene3D" id="2.60.120.10">
    <property type="entry name" value="Jelly Rolls"/>
    <property type="match status" value="1"/>
</dbReference>
<dbReference type="Proteomes" id="UP000254978">
    <property type="component" value="Unassembled WGS sequence"/>
</dbReference>
<dbReference type="InterPro" id="IPR014710">
    <property type="entry name" value="RmlC-like_jellyroll"/>
</dbReference>